<protein>
    <submittedName>
        <fullName evidence="1">Uncharacterized protein</fullName>
    </submittedName>
</protein>
<evidence type="ECO:0000313" key="2">
    <source>
        <dbReference type="Proteomes" id="UP000799754"/>
    </source>
</evidence>
<gene>
    <name evidence="1" type="ORF">BU25DRAFT_425732</name>
</gene>
<reference evidence="1" key="1">
    <citation type="journal article" date="2020" name="Stud. Mycol.">
        <title>101 Dothideomycetes genomes: a test case for predicting lifestyles and emergence of pathogens.</title>
        <authorList>
            <person name="Haridas S."/>
            <person name="Albert R."/>
            <person name="Binder M."/>
            <person name="Bloem J."/>
            <person name="Labutti K."/>
            <person name="Salamov A."/>
            <person name="Andreopoulos B."/>
            <person name="Baker S."/>
            <person name="Barry K."/>
            <person name="Bills G."/>
            <person name="Bluhm B."/>
            <person name="Cannon C."/>
            <person name="Castanera R."/>
            <person name="Culley D."/>
            <person name="Daum C."/>
            <person name="Ezra D."/>
            <person name="Gonzalez J."/>
            <person name="Henrissat B."/>
            <person name="Kuo A."/>
            <person name="Liang C."/>
            <person name="Lipzen A."/>
            <person name="Lutzoni F."/>
            <person name="Magnuson J."/>
            <person name="Mondo S."/>
            <person name="Nolan M."/>
            <person name="Ohm R."/>
            <person name="Pangilinan J."/>
            <person name="Park H.-J."/>
            <person name="Ramirez L."/>
            <person name="Alfaro M."/>
            <person name="Sun H."/>
            <person name="Tritt A."/>
            <person name="Yoshinaga Y."/>
            <person name="Zwiers L.-H."/>
            <person name="Turgeon B."/>
            <person name="Goodwin S."/>
            <person name="Spatafora J."/>
            <person name="Crous P."/>
            <person name="Grigoriev I."/>
        </authorList>
    </citation>
    <scope>NUCLEOTIDE SEQUENCE</scope>
    <source>
        <strain evidence="1">CBS 525.71</strain>
    </source>
</reference>
<organism evidence="1 2">
    <name type="scientific">Macroventuria anomochaeta</name>
    <dbReference type="NCBI Taxonomy" id="301207"/>
    <lineage>
        <taxon>Eukaryota</taxon>
        <taxon>Fungi</taxon>
        <taxon>Dikarya</taxon>
        <taxon>Ascomycota</taxon>
        <taxon>Pezizomycotina</taxon>
        <taxon>Dothideomycetes</taxon>
        <taxon>Pleosporomycetidae</taxon>
        <taxon>Pleosporales</taxon>
        <taxon>Pleosporineae</taxon>
        <taxon>Didymellaceae</taxon>
        <taxon>Macroventuria</taxon>
    </lineage>
</organism>
<comment type="caution">
    <text evidence="1">The sequence shown here is derived from an EMBL/GenBank/DDBJ whole genome shotgun (WGS) entry which is preliminary data.</text>
</comment>
<name>A0ACB6RMK6_9PLEO</name>
<sequence>MGTGSRTVYTRDSIPPTSRVITEVVTARALQEIRFYQTTDGSCQLPGQFRATCRLIGEDFQNKEVKLVTRWSKGAFKALQEESEFFLVQMFQACVLAALHGGCQTVMLKDIHLVMAITNIFGSYSHLPLIWARIGTSHLTNISITTLSSYSITNNRLNQMVYGSFYS</sequence>
<proteinExistence type="predicted"/>
<evidence type="ECO:0000313" key="1">
    <source>
        <dbReference type="EMBL" id="KAF2622328.1"/>
    </source>
</evidence>
<accession>A0ACB6RMK6</accession>
<dbReference type="EMBL" id="MU006745">
    <property type="protein sequence ID" value="KAF2622328.1"/>
    <property type="molecule type" value="Genomic_DNA"/>
</dbReference>
<dbReference type="Proteomes" id="UP000799754">
    <property type="component" value="Unassembled WGS sequence"/>
</dbReference>
<keyword evidence="2" id="KW-1185">Reference proteome</keyword>